<dbReference type="AlphaFoldDB" id="A0AAD3X1W4"/>
<gene>
    <name evidence="1" type="ORF">F6W70_15415</name>
</gene>
<evidence type="ECO:0000313" key="1">
    <source>
        <dbReference type="EMBL" id="KAB1883960.1"/>
    </source>
</evidence>
<dbReference type="EMBL" id="WAAQ01000002">
    <property type="protein sequence ID" value="KAB1883960.1"/>
    <property type="molecule type" value="Genomic_DNA"/>
</dbReference>
<sequence length="76" mass="8449">MPTLSTRSRALRARLAQATRQNTDPAALAAVRQEFYASTVVDHLSSKLAEAPVLTRAQYDELHAVIRRHQLTGGHR</sequence>
<dbReference type="RefSeq" id="WP_151487195.1">
    <property type="nucleotide sequence ID" value="NZ_BAAAIN010000001.1"/>
</dbReference>
<evidence type="ECO:0000313" key="2">
    <source>
        <dbReference type="Proteomes" id="UP000436027"/>
    </source>
</evidence>
<reference evidence="1 2" key="1">
    <citation type="submission" date="2019-09" db="EMBL/GenBank/DDBJ databases">
        <title>Whole genome sequencing of Microbacterium maritypicum.</title>
        <authorList>
            <person name="Lenchi N."/>
        </authorList>
    </citation>
    <scope>NUCLEOTIDE SEQUENCE [LARGE SCALE GENOMIC DNA]</scope>
    <source>
        <strain evidence="1 2">DSM 12512</strain>
    </source>
</reference>
<dbReference type="Proteomes" id="UP000436027">
    <property type="component" value="Unassembled WGS sequence"/>
</dbReference>
<accession>A0AAD3X1W4</accession>
<proteinExistence type="predicted"/>
<comment type="caution">
    <text evidence="1">The sequence shown here is derived from an EMBL/GenBank/DDBJ whole genome shotgun (WGS) entry which is preliminary data.</text>
</comment>
<name>A0AAD3X1W4_MICMQ</name>
<protein>
    <submittedName>
        <fullName evidence="1">Uncharacterized protein</fullName>
    </submittedName>
</protein>
<organism evidence="1 2">
    <name type="scientific">Microbacterium maritypicum</name>
    <name type="common">Microbacterium liquefaciens</name>
    <dbReference type="NCBI Taxonomy" id="33918"/>
    <lineage>
        <taxon>Bacteria</taxon>
        <taxon>Bacillati</taxon>
        <taxon>Actinomycetota</taxon>
        <taxon>Actinomycetes</taxon>
        <taxon>Micrococcales</taxon>
        <taxon>Microbacteriaceae</taxon>
        <taxon>Microbacterium</taxon>
    </lineage>
</organism>